<evidence type="ECO:0000259" key="5">
    <source>
        <dbReference type="PROSITE" id="PS51820"/>
    </source>
</evidence>
<dbReference type="InterPro" id="IPR011874">
    <property type="entry name" value="Fibro_Slime"/>
</dbReference>
<evidence type="ECO:0000256" key="2">
    <source>
        <dbReference type="ARBA" id="ARBA00022729"/>
    </source>
</evidence>
<feature type="domain" description="PA14" evidence="5">
    <location>
        <begin position="139"/>
        <end position="301"/>
    </location>
</feature>
<dbReference type="STRING" id="1391654.AKJ09_01961"/>
<feature type="compositionally biased region" description="Gly residues" evidence="4">
    <location>
        <begin position="53"/>
        <end position="69"/>
    </location>
</feature>
<accession>A0A0K1PP62</accession>
<dbReference type="EMBL" id="CP012333">
    <property type="protein sequence ID" value="AKU95297.1"/>
    <property type="molecule type" value="Genomic_DNA"/>
</dbReference>
<dbReference type="NCBIfam" id="TIGR02148">
    <property type="entry name" value="Fibro_Slime"/>
    <property type="match status" value="1"/>
</dbReference>
<dbReference type="PATRIC" id="fig|1391654.3.peg.1973"/>
<evidence type="ECO:0000313" key="6">
    <source>
        <dbReference type="EMBL" id="AKU95297.1"/>
    </source>
</evidence>
<feature type="region of interest" description="Disordered" evidence="4">
    <location>
        <begin position="24"/>
        <end position="70"/>
    </location>
</feature>
<dbReference type="PANTHER" id="PTHR31137">
    <property type="entry name" value="PROTEIN PSIB-RELATED-RELATED"/>
    <property type="match status" value="1"/>
</dbReference>
<keyword evidence="7" id="KW-1185">Reference proteome</keyword>
<dbReference type="PROSITE" id="PS51820">
    <property type="entry name" value="PA14"/>
    <property type="match status" value="1"/>
</dbReference>
<evidence type="ECO:0000256" key="1">
    <source>
        <dbReference type="ARBA" id="ARBA00008709"/>
    </source>
</evidence>
<feature type="compositionally biased region" description="Low complexity" evidence="4">
    <location>
        <begin position="39"/>
        <end position="52"/>
    </location>
</feature>
<protein>
    <recommendedName>
        <fullName evidence="5">PA14 domain-containing protein</fullName>
    </recommendedName>
</protein>
<dbReference type="SMART" id="SM00758">
    <property type="entry name" value="PA14"/>
    <property type="match status" value="1"/>
</dbReference>
<evidence type="ECO:0000256" key="3">
    <source>
        <dbReference type="ARBA" id="ARBA00023180"/>
    </source>
</evidence>
<sequence length="301" mass="32012">MTMKSVVVGSAVVALVLAACGDSSSDSAFGDRPGGSSGSNGSSGNTFQPNDDAGGGGNGGGTNPDGGCGPNLTGIVRDFKAYKGGAGHPDFEHFDGSGQKKMVKALLGADKKPVFNPDPDPFEPDPRASTINGKHAFITSEAGFQQWYRDTPDVNQAFEYRLVLTPGANGVSTYSNDHFFPIDGKGFGDEGLTDVEGKLHNFGFTFELHTEFKYNGGEVFTFTGDDDLWTFINGKLAIDLGGLHSKQTQSVSLDEIAKDFGIEKGKTYALDVFHAERKSQASNFRIDTSIEFTNCNPIIVH</sequence>
<dbReference type="InterPro" id="IPR037524">
    <property type="entry name" value="PA14/GLEYA"/>
</dbReference>
<gene>
    <name evidence="6" type="ORF">AKJ09_01961</name>
</gene>
<dbReference type="Pfam" id="PF07691">
    <property type="entry name" value="PA14"/>
    <property type="match status" value="1"/>
</dbReference>
<dbReference type="RefSeq" id="WP_146646764.1">
    <property type="nucleotide sequence ID" value="NZ_CP012333.1"/>
</dbReference>
<keyword evidence="3" id="KW-0325">Glycoprotein</keyword>
<name>A0A0K1PP62_9BACT</name>
<reference evidence="6 7" key="1">
    <citation type="submission" date="2015-08" db="EMBL/GenBank/DDBJ databases">
        <authorList>
            <person name="Babu N.S."/>
            <person name="Beckwith C.J."/>
            <person name="Beseler K.G."/>
            <person name="Brison A."/>
            <person name="Carone J.V."/>
            <person name="Caskin T.P."/>
            <person name="Diamond M."/>
            <person name="Durham M.E."/>
            <person name="Foxe J.M."/>
            <person name="Go M."/>
            <person name="Henderson B.A."/>
            <person name="Jones I.B."/>
            <person name="McGettigan J.A."/>
            <person name="Micheletti S.J."/>
            <person name="Nasrallah M.E."/>
            <person name="Ortiz D."/>
            <person name="Piller C.R."/>
            <person name="Privatt S.R."/>
            <person name="Schneider S.L."/>
            <person name="Sharp S."/>
            <person name="Smith T.C."/>
            <person name="Stanton J.D."/>
            <person name="Ullery H.E."/>
            <person name="Wilson R.J."/>
            <person name="Serrano M.G."/>
            <person name="Buck G."/>
            <person name="Lee V."/>
            <person name="Wang Y."/>
            <person name="Carvalho R."/>
            <person name="Voegtly L."/>
            <person name="Shi R."/>
            <person name="Duckworth R."/>
            <person name="Johnson A."/>
            <person name="Loviza R."/>
            <person name="Walstead R."/>
            <person name="Shah Z."/>
            <person name="Kiflezghi M."/>
            <person name="Wade K."/>
            <person name="Ball S.L."/>
            <person name="Bradley K.W."/>
            <person name="Asai D.J."/>
            <person name="Bowman C.A."/>
            <person name="Russell D.A."/>
            <person name="Pope W.H."/>
            <person name="Jacobs-Sera D."/>
            <person name="Hendrix R.W."/>
            <person name="Hatfull G.F."/>
        </authorList>
    </citation>
    <scope>NUCLEOTIDE SEQUENCE [LARGE SCALE GENOMIC DNA]</scope>
    <source>
        <strain evidence="6 7">DSM 27648</strain>
    </source>
</reference>
<dbReference type="OrthoDB" id="9757642at2"/>
<proteinExistence type="inferred from homology"/>
<evidence type="ECO:0000313" key="7">
    <source>
        <dbReference type="Proteomes" id="UP000064967"/>
    </source>
</evidence>
<dbReference type="KEGG" id="llu:AKJ09_01961"/>
<dbReference type="GO" id="GO:0005576">
    <property type="term" value="C:extracellular region"/>
    <property type="evidence" value="ECO:0007669"/>
    <property type="project" value="TreeGrafter"/>
</dbReference>
<dbReference type="AlphaFoldDB" id="A0A0K1PP62"/>
<keyword evidence="2" id="KW-0732">Signal</keyword>
<comment type="similarity">
    <text evidence="1">Belongs to the prespore-cell-inducing factor family.</text>
</comment>
<dbReference type="InterPro" id="IPR011658">
    <property type="entry name" value="PA14_dom"/>
</dbReference>
<evidence type="ECO:0000256" key="4">
    <source>
        <dbReference type="SAM" id="MobiDB-lite"/>
    </source>
</evidence>
<dbReference type="Proteomes" id="UP000064967">
    <property type="component" value="Chromosome"/>
</dbReference>
<organism evidence="6 7">
    <name type="scientific">Labilithrix luteola</name>
    <dbReference type="NCBI Taxonomy" id="1391654"/>
    <lineage>
        <taxon>Bacteria</taxon>
        <taxon>Pseudomonadati</taxon>
        <taxon>Myxococcota</taxon>
        <taxon>Polyangia</taxon>
        <taxon>Polyangiales</taxon>
        <taxon>Labilitrichaceae</taxon>
        <taxon>Labilithrix</taxon>
    </lineage>
</organism>
<dbReference type="InterPro" id="IPR051154">
    <property type="entry name" value="Prespore-cell_inducing_factor"/>
</dbReference>
<dbReference type="PROSITE" id="PS51257">
    <property type="entry name" value="PROKAR_LIPOPROTEIN"/>
    <property type="match status" value="1"/>
</dbReference>